<proteinExistence type="predicted"/>
<sequence length="150" mass="16506">MAKKKKPILCGYRDGLIAGKEASAQQGFNIGFQESVLIGFNFGLVRGVTGALECLPSELREKIIESPETRNKFHQLYESVNKLSTTDALKAFGDDLSKREVKPGGQTDCSVLYGCYRQLQSLIVECPAVEVQSWDKTIGVSSSDKEPSRE</sequence>
<dbReference type="AlphaFoldDB" id="A0A251SPN3"/>
<evidence type="ECO:0000256" key="3">
    <source>
        <dbReference type="ARBA" id="ARBA00022490"/>
    </source>
</evidence>
<evidence type="ECO:0000256" key="2">
    <source>
        <dbReference type="ARBA" id="ARBA00004496"/>
    </source>
</evidence>
<reference evidence="7" key="2">
    <citation type="submission" date="2017-02" db="EMBL/GenBank/DDBJ databases">
        <title>Sunflower complete genome.</title>
        <authorList>
            <person name="Langlade N."/>
            <person name="Munos S."/>
        </authorList>
    </citation>
    <scope>NUCLEOTIDE SEQUENCE [LARGE SCALE GENOMIC DNA]</scope>
    <source>
        <tissue evidence="7">Leaves</tissue>
    </source>
</reference>
<feature type="domain" description="Essential protein Yae1 N-terminal" evidence="5">
    <location>
        <begin position="11"/>
        <end position="48"/>
    </location>
</feature>
<dbReference type="EMBL" id="MNCJ02000316">
    <property type="protein sequence ID" value="KAF5822275.1"/>
    <property type="molecule type" value="Genomic_DNA"/>
</dbReference>
<gene>
    <name evidence="7" type="ORF">HannXRQ_Chr13g0394011</name>
    <name evidence="6" type="ORF">HanXRQr2_Chr01g0024551</name>
</gene>
<dbReference type="InterPro" id="IPR038881">
    <property type="entry name" value="Yae1-like"/>
</dbReference>
<dbReference type="InParanoid" id="A0A251SPN3"/>
<dbReference type="GO" id="GO:0005634">
    <property type="term" value="C:nucleus"/>
    <property type="evidence" value="ECO:0007669"/>
    <property type="project" value="UniProtKB-SubCell"/>
</dbReference>
<comment type="subcellular location">
    <subcellularLocation>
        <location evidence="2">Cytoplasm</location>
    </subcellularLocation>
    <subcellularLocation>
        <location evidence="1">Nucleus</location>
    </subcellularLocation>
</comment>
<accession>A0A251SPN3</accession>
<evidence type="ECO:0000313" key="6">
    <source>
        <dbReference type="EMBL" id="KAF5822275.1"/>
    </source>
</evidence>
<protein>
    <submittedName>
        <fullName evidence="6 7">Essential protein Yae1</fullName>
    </submittedName>
</protein>
<keyword evidence="4" id="KW-0539">Nucleus</keyword>
<evidence type="ECO:0000256" key="4">
    <source>
        <dbReference type="ARBA" id="ARBA00023242"/>
    </source>
</evidence>
<dbReference type="InterPro" id="IPR019191">
    <property type="entry name" value="Essential_protein_Yae1_N"/>
</dbReference>
<keyword evidence="8" id="KW-1185">Reference proteome</keyword>
<reference evidence="6 8" key="1">
    <citation type="journal article" date="2017" name="Nature">
        <title>The sunflower genome provides insights into oil metabolism, flowering and Asterid evolution.</title>
        <authorList>
            <person name="Badouin H."/>
            <person name="Gouzy J."/>
            <person name="Grassa C.J."/>
            <person name="Murat F."/>
            <person name="Staton S.E."/>
            <person name="Cottret L."/>
            <person name="Lelandais-Briere C."/>
            <person name="Owens G.L."/>
            <person name="Carrere S."/>
            <person name="Mayjonade B."/>
            <person name="Legrand L."/>
            <person name="Gill N."/>
            <person name="Kane N.C."/>
            <person name="Bowers J.E."/>
            <person name="Hubner S."/>
            <person name="Bellec A."/>
            <person name="Berard A."/>
            <person name="Berges H."/>
            <person name="Blanchet N."/>
            <person name="Boniface M.C."/>
            <person name="Brunel D."/>
            <person name="Catrice O."/>
            <person name="Chaidir N."/>
            <person name="Claudel C."/>
            <person name="Donnadieu C."/>
            <person name="Faraut T."/>
            <person name="Fievet G."/>
            <person name="Helmstetter N."/>
            <person name="King M."/>
            <person name="Knapp S.J."/>
            <person name="Lai Z."/>
            <person name="Le Paslier M.C."/>
            <person name="Lippi Y."/>
            <person name="Lorenzon L."/>
            <person name="Mandel J.R."/>
            <person name="Marage G."/>
            <person name="Marchand G."/>
            <person name="Marquand E."/>
            <person name="Bret-Mestries E."/>
            <person name="Morien E."/>
            <person name="Nambeesan S."/>
            <person name="Nguyen T."/>
            <person name="Pegot-Espagnet P."/>
            <person name="Pouilly N."/>
            <person name="Raftis F."/>
            <person name="Sallet E."/>
            <person name="Schiex T."/>
            <person name="Thomas J."/>
            <person name="Vandecasteele C."/>
            <person name="Vares D."/>
            <person name="Vear F."/>
            <person name="Vautrin S."/>
            <person name="Crespi M."/>
            <person name="Mangin B."/>
            <person name="Burke J.M."/>
            <person name="Salse J."/>
            <person name="Munos S."/>
            <person name="Vincourt P."/>
            <person name="Rieseberg L.H."/>
            <person name="Langlade N.B."/>
        </authorList>
    </citation>
    <scope>NUCLEOTIDE SEQUENCE [LARGE SCALE GENOMIC DNA]</scope>
    <source>
        <strain evidence="8">cv. SF193</strain>
        <tissue evidence="6">Leaves</tissue>
    </source>
</reference>
<evidence type="ECO:0000313" key="7">
    <source>
        <dbReference type="EMBL" id="OTG00704.1"/>
    </source>
</evidence>
<evidence type="ECO:0000259" key="5">
    <source>
        <dbReference type="Pfam" id="PF09811"/>
    </source>
</evidence>
<organism evidence="7 8">
    <name type="scientific">Helianthus annuus</name>
    <name type="common">Common sunflower</name>
    <dbReference type="NCBI Taxonomy" id="4232"/>
    <lineage>
        <taxon>Eukaryota</taxon>
        <taxon>Viridiplantae</taxon>
        <taxon>Streptophyta</taxon>
        <taxon>Embryophyta</taxon>
        <taxon>Tracheophyta</taxon>
        <taxon>Spermatophyta</taxon>
        <taxon>Magnoliopsida</taxon>
        <taxon>eudicotyledons</taxon>
        <taxon>Gunneridae</taxon>
        <taxon>Pentapetalae</taxon>
        <taxon>asterids</taxon>
        <taxon>campanulids</taxon>
        <taxon>Asterales</taxon>
        <taxon>Asteraceae</taxon>
        <taxon>Asteroideae</taxon>
        <taxon>Heliantheae alliance</taxon>
        <taxon>Heliantheae</taxon>
        <taxon>Helianthus</taxon>
    </lineage>
</organism>
<dbReference type="EMBL" id="CM007902">
    <property type="protein sequence ID" value="OTG00704.1"/>
    <property type="molecule type" value="Genomic_DNA"/>
</dbReference>
<name>A0A251SPN3_HELAN</name>
<dbReference type="Proteomes" id="UP000215914">
    <property type="component" value="Chromosome 13"/>
</dbReference>
<dbReference type="PANTHER" id="PTHR18829:SF0">
    <property type="entry name" value="PROTEIN YAE1 HOMOLOG"/>
    <property type="match status" value="1"/>
</dbReference>
<dbReference type="FunCoup" id="A0A251SPN3">
    <property type="interactions" value="56"/>
</dbReference>
<keyword evidence="3" id="KW-0963">Cytoplasm</keyword>
<evidence type="ECO:0000256" key="1">
    <source>
        <dbReference type="ARBA" id="ARBA00004123"/>
    </source>
</evidence>
<dbReference type="GO" id="GO:0005737">
    <property type="term" value="C:cytoplasm"/>
    <property type="evidence" value="ECO:0007669"/>
    <property type="project" value="UniProtKB-SubCell"/>
</dbReference>
<dbReference type="Pfam" id="PF09811">
    <property type="entry name" value="Yae1_N"/>
    <property type="match status" value="1"/>
</dbReference>
<dbReference type="Gramene" id="mRNA:HanXRQr2_Chr01g0024551">
    <property type="protein sequence ID" value="mRNA:HanXRQr2_Chr01g0024551"/>
    <property type="gene ID" value="HanXRQr2_Chr01g0024551"/>
</dbReference>
<reference evidence="6" key="3">
    <citation type="submission" date="2020-06" db="EMBL/GenBank/DDBJ databases">
        <title>Helianthus annuus Genome sequencing and assembly Release 2.</title>
        <authorList>
            <person name="Gouzy J."/>
            <person name="Langlade N."/>
            <person name="Munos S."/>
        </authorList>
    </citation>
    <scope>NUCLEOTIDE SEQUENCE</scope>
    <source>
        <tissue evidence="6">Leaves</tissue>
    </source>
</reference>
<evidence type="ECO:0000313" key="8">
    <source>
        <dbReference type="Proteomes" id="UP000215914"/>
    </source>
</evidence>
<dbReference type="PANTHER" id="PTHR18829">
    <property type="entry name" value="PROTEIN YAE1 HOMOLOG"/>
    <property type="match status" value="1"/>
</dbReference>
<dbReference type="STRING" id="4232.A0A251SPN3"/>